<gene>
    <name evidence="12" type="ORF">N177_1657</name>
</gene>
<dbReference type="SUPFAM" id="SSF161111">
    <property type="entry name" value="Cation efflux protein transmembrane domain-like"/>
    <property type="match status" value="1"/>
</dbReference>
<keyword evidence="13" id="KW-1185">Reference proteome</keyword>
<dbReference type="Proteomes" id="UP000017819">
    <property type="component" value="Unassembled WGS sequence"/>
</dbReference>
<comment type="similarity">
    <text evidence="2">Belongs to the cation diffusion facilitator (CDF) transporter (TC 2.A.4) family. SLC30A subfamily.</text>
</comment>
<feature type="transmembrane region" description="Helical" evidence="9">
    <location>
        <begin position="54"/>
        <end position="75"/>
    </location>
</feature>
<dbReference type="InterPro" id="IPR036837">
    <property type="entry name" value="Cation_efflux_CTD_sf"/>
</dbReference>
<sequence>MGEHHHHHGHDHSHGHHDHAAHASETRLAIAAALTGVFMLAEVVGGVLSGSLALIADAGHMLTDFAALSMSWFAFRLARRPADWQRTYGYDRFQILVAFANGLTLFFICGWIVYEAWQRFADPRPIEGGLMMAVAVAGLVVNIVAFCLLHGGDRDNLNMRGAALHVLGDLLGSVGALIAAGVIMATGWTPIDPILSVVIAAIVLRSAWRVVSESAHILLEASPKEVDSRRIGPALVAAIDAVEEVHHIHVWAITEKRRMVTLHACIRADGEAPEAIRAIKRELAESFGLEHATVEIEYGCCADRPASPQEAA</sequence>
<keyword evidence="7" id="KW-0406">Ion transport</keyword>
<feature type="transmembrane region" description="Helical" evidence="9">
    <location>
        <begin position="129"/>
        <end position="150"/>
    </location>
</feature>
<comment type="subcellular location">
    <subcellularLocation>
        <location evidence="1">Membrane</location>
        <topology evidence="1">Multi-pass membrane protein</topology>
    </subcellularLocation>
</comment>
<comment type="caution">
    <text evidence="12">The sequence shown here is derived from an EMBL/GenBank/DDBJ whole genome shotgun (WGS) entry which is preliminary data.</text>
</comment>
<keyword evidence="6 9" id="KW-1133">Transmembrane helix</keyword>
<dbReference type="NCBIfam" id="TIGR01297">
    <property type="entry name" value="CDF"/>
    <property type="match status" value="1"/>
</dbReference>
<protein>
    <submittedName>
        <fullName evidence="12">Cobalt-zinc-cadmium resistance protein CzcD</fullName>
    </submittedName>
</protein>
<evidence type="ECO:0000259" key="10">
    <source>
        <dbReference type="Pfam" id="PF01545"/>
    </source>
</evidence>
<evidence type="ECO:0000259" key="11">
    <source>
        <dbReference type="Pfam" id="PF16916"/>
    </source>
</evidence>
<feature type="domain" description="Cation efflux protein transmembrane" evidence="10">
    <location>
        <begin position="29"/>
        <end position="219"/>
    </location>
</feature>
<evidence type="ECO:0000313" key="12">
    <source>
        <dbReference type="EMBL" id="ESR25545.1"/>
    </source>
</evidence>
<dbReference type="eggNOG" id="COG1230">
    <property type="taxonomic scope" value="Bacteria"/>
</dbReference>
<accession>V4RQX4</accession>
<dbReference type="GO" id="GO:0005385">
    <property type="term" value="F:zinc ion transmembrane transporter activity"/>
    <property type="evidence" value="ECO:0007669"/>
    <property type="project" value="TreeGrafter"/>
</dbReference>
<feature type="domain" description="Cation efflux protein cytoplasmic" evidence="11">
    <location>
        <begin position="235"/>
        <end position="297"/>
    </location>
</feature>
<dbReference type="PATRIC" id="fig|631454.5.peg.1638"/>
<keyword evidence="5" id="KW-0864">Zinc transport</keyword>
<feature type="transmembrane region" description="Helical" evidence="9">
    <location>
        <begin position="28"/>
        <end position="48"/>
    </location>
</feature>
<keyword evidence="8 9" id="KW-0472">Membrane</keyword>
<dbReference type="RefSeq" id="WP_023431799.1">
    <property type="nucleotide sequence ID" value="NZ_AWXZ01000019.1"/>
</dbReference>
<feature type="transmembrane region" description="Helical" evidence="9">
    <location>
        <begin position="162"/>
        <end position="188"/>
    </location>
</feature>
<dbReference type="PANTHER" id="PTHR11562">
    <property type="entry name" value="CATION EFFLUX PROTEIN/ ZINC TRANSPORTER"/>
    <property type="match status" value="1"/>
</dbReference>
<dbReference type="InterPro" id="IPR027470">
    <property type="entry name" value="Cation_efflux_CTD"/>
</dbReference>
<dbReference type="Gene3D" id="1.20.1510.10">
    <property type="entry name" value="Cation efflux protein transmembrane domain"/>
    <property type="match status" value="1"/>
</dbReference>
<name>V4RQX4_9HYPH</name>
<evidence type="ECO:0000256" key="4">
    <source>
        <dbReference type="ARBA" id="ARBA00022692"/>
    </source>
</evidence>
<dbReference type="AlphaFoldDB" id="V4RQX4"/>
<keyword evidence="3" id="KW-0813">Transport</keyword>
<evidence type="ECO:0000256" key="3">
    <source>
        <dbReference type="ARBA" id="ARBA00022448"/>
    </source>
</evidence>
<dbReference type="OrthoDB" id="9809646at2"/>
<evidence type="ECO:0000313" key="13">
    <source>
        <dbReference type="Proteomes" id="UP000017819"/>
    </source>
</evidence>
<reference evidence="12 13" key="1">
    <citation type="journal article" date="2014" name="Genome Announc.">
        <title>Draft Genome Sequence of Lutibaculum baratangense Strain AMV1T, Isolated from a Mud Volcano in Andamans, India.</title>
        <authorList>
            <person name="Singh A."/>
            <person name="Sreenivas A."/>
            <person name="Sathyanarayana Reddy G."/>
            <person name="Pinnaka A.K."/>
            <person name="Shivaji S."/>
        </authorList>
    </citation>
    <scope>NUCLEOTIDE SEQUENCE [LARGE SCALE GENOMIC DNA]</scope>
    <source>
        <strain evidence="12 13">AMV1</strain>
    </source>
</reference>
<dbReference type="InterPro" id="IPR050681">
    <property type="entry name" value="CDF/SLC30A"/>
</dbReference>
<dbReference type="PANTHER" id="PTHR11562:SF17">
    <property type="entry name" value="RE54080P-RELATED"/>
    <property type="match status" value="1"/>
</dbReference>
<evidence type="ECO:0000256" key="9">
    <source>
        <dbReference type="SAM" id="Phobius"/>
    </source>
</evidence>
<dbReference type="Pfam" id="PF01545">
    <property type="entry name" value="Cation_efflux"/>
    <property type="match status" value="1"/>
</dbReference>
<dbReference type="InterPro" id="IPR058533">
    <property type="entry name" value="Cation_efflux_TM"/>
</dbReference>
<keyword evidence="5" id="KW-0862">Zinc</keyword>
<evidence type="ECO:0000256" key="7">
    <source>
        <dbReference type="ARBA" id="ARBA00023065"/>
    </source>
</evidence>
<evidence type="ECO:0000256" key="2">
    <source>
        <dbReference type="ARBA" id="ARBA00008873"/>
    </source>
</evidence>
<evidence type="ECO:0000256" key="6">
    <source>
        <dbReference type="ARBA" id="ARBA00022989"/>
    </source>
</evidence>
<keyword evidence="4 9" id="KW-0812">Transmembrane</keyword>
<dbReference type="Pfam" id="PF16916">
    <property type="entry name" value="ZT_dimer"/>
    <property type="match status" value="1"/>
</dbReference>
<dbReference type="InterPro" id="IPR002524">
    <property type="entry name" value="Cation_efflux"/>
</dbReference>
<dbReference type="InterPro" id="IPR027469">
    <property type="entry name" value="Cation_efflux_TMD_sf"/>
</dbReference>
<evidence type="ECO:0000256" key="1">
    <source>
        <dbReference type="ARBA" id="ARBA00004141"/>
    </source>
</evidence>
<feature type="transmembrane region" description="Helical" evidence="9">
    <location>
        <begin position="95"/>
        <end position="117"/>
    </location>
</feature>
<evidence type="ECO:0000256" key="5">
    <source>
        <dbReference type="ARBA" id="ARBA00022906"/>
    </source>
</evidence>
<evidence type="ECO:0000256" key="8">
    <source>
        <dbReference type="ARBA" id="ARBA00023136"/>
    </source>
</evidence>
<dbReference type="STRING" id="631454.N177_1657"/>
<dbReference type="EMBL" id="AWXZ01000019">
    <property type="protein sequence ID" value="ESR25545.1"/>
    <property type="molecule type" value="Genomic_DNA"/>
</dbReference>
<proteinExistence type="inferred from homology"/>
<organism evidence="12 13">
    <name type="scientific">Lutibaculum baratangense AMV1</name>
    <dbReference type="NCBI Taxonomy" id="631454"/>
    <lineage>
        <taxon>Bacteria</taxon>
        <taxon>Pseudomonadati</taxon>
        <taxon>Pseudomonadota</taxon>
        <taxon>Alphaproteobacteria</taxon>
        <taxon>Hyphomicrobiales</taxon>
        <taxon>Tepidamorphaceae</taxon>
        <taxon>Lutibaculum</taxon>
    </lineage>
</organism>
<dbReference type="GO" id="GO:0005886">
    <property type="term" value="C:plasma membrane"/>
    <property type="evidence" value="ECO:0007669"/>
    <property type="project" value="TreeGrafter"/>
</dbReference>
<dbReference type="SUPFAM" id="SSF160240">
    <property type="entry name" value="Cation efflux protein cytoplasmic domain-like"/>
    <property type="match status" value="1"/>
</dbReference>